<dbReference type="PANTHER" id="PTHR21349">
    <property type="entry name" value="50S RIBOSOMAL PROTEIN L21"/>
    <property type="match status" value="1"/>
</dbReference>
<keyword evidence="3" id="KW-0175">Coiled coil</keyword>
<feature type="coiled-coil region" evidence="3">
    <location>
        <begin position="281"/>
        <end position="308"/>
    </location>
</feature>
<protein>
    <recommendedName>
        <fullName evidence="2">Large ribosomal subunit protein bL21m</fullName>
    </recommendedName>
</protein>
<evidence type="ECO:0000256" key="3">
    <source>
        <dbReference type="SAM" id="Coils"/>
    </source>
</evidence>
<organism evidence="5 6">
    <name type="scientific">Aulographum hederae CBS 113979</name>
    <dbReference type="NCBI Taxonomy" id="1176131"/>
    <lineage>
        <taxon>Eukaryota</taxon>
        <taxon>Fungi</taxon>
        <taxon>Dikarya</taxon>
        <taxon>Ascomycota</taxon>
        <taxon>Pezizomycotina</taxon>
        <taxon>Dothideomycetes</taxon>
        <taxon>Pleosporomycetidae</taxon>
        <taxon>Aulographales</taxon>
        <taxon>Aulographaceae</taxon>
    </lineage>
</organism>
<proteinExistence type="inferred from homology"/>
<dbReference type="EMBL" id="ML977144">
    <property type="protein sequence ID" value="KAF1989615.1"/>
    <property type="molecule type" value="Genomic_DNA"/>
</dbReference>
<dbReference type="AlphaFoldDB" id="A0A6G1H8Y2"/>
<dbReference type="OrthoDB" id="5994at2759"/>
<dbReference type="InterPro" id="IPR036164">
    <property type="entry name" value="bL21-like_sf"/>
</dbReference>
<evidence type="ECO:0000256" key="1">
    <source>
        <dbReference type="ARBA" id="ARBA00008563"/>
    </source>
</evidence>
<evidence type="ECO:0000256" key="2">
    <source>
        <dbReference type="ARBA" id="ARBA00044129"/>
    </source>
</evidence>
<accession>A0A6G1H8Y2</accession>
<dbReference type="GO" id="GO:0003735">
    <property type="term" value="F:structural constituent of ribosome"/>
    <property type="evidence" value="ECO:0007669"/>
    <property type="project" value="TreeGrafter"/>
</dbReference>
<feature type="region of interest" description="Disordered" evidence="4">
    <location>
        <begin position="48"/>
        <end position="110"/>
    </location>
</feature>
<dbReference type="GO" id="GO:0005762">
    <property type="term" value="C:mitochondrial large ribosomal subunit"/>
    <property type="evidence" value="ECO:0007669"/>
    <property type="project" value="TreeGrafter"/>
</dbReference>
<evidence type="ECO:0000313" key="6">
    <source>
        <dbReference type="Proteomes" id="UP000800041"/>
    </source>
</evidence>
<evidence type="ECO:0000256" key="4">
    <source>
        <dbReference type="SAM" id="MobiDB-lite"/>
    </source>
</evidence>
<feature type="compositionally biased region" description="Polar residues" evidence="4">
    <location>
        <begin position="50"/>
        <end position="64"/>
    </location>
</feature>
<dbReference type="Proteomes" id="UP000800041">
    <property type="component" value="Unassembled WGS sequence"/>
</dbReference>
<name>A0A6G1H8Y2_9PEZI</name>
<dbReference type="InterPro" id="IPR028909">
    <property type="entry name" value="bL21-like"/>
</dbReference>
<dbReference type="PANTHER" id="PTHR21349:SF0">
    <property type="entry name" value="LARGE RIBOSOMAL SUBUNIT PROTEIN BL21M"/>
    <property type="match status" value="1"/>
</dbReference>
<sequence length="311" mass="34579">MRSQTSAVKVSTSLLSPGIGSTTATAMLARTSRRCLFDSKWRKTLPSHATRASVSTVSHTTESGNVPEPLVTSAVHTDQSRLSRKRCAPPPPPKNATRAPLASADASSDGTLSESVRQLLPLLRAQGPHYITAHIHAFPYLLTQGDTLRLPFRLPSVNPGDVIRLNRASVIGSRDFTLKAGEMPPKSVLYKGMKGEPVPAKERRKWIDERLFVCRATVLGVESEPMRIMEKTKRRQRHVKTVKSKHRYTVLRISEVKINSVEEIEAGKDESMLSRSVENDVDAGDLDMAELRAKMEKLQSRRDEAKKKLLR</sequence>
<gene>
    <name evidence="5" type="ORF">K402DRAFT_371453</name>
</gene>
<dbReference type="SUPFAM" id="SSF141091">
    <property type="entry name" value="L21p-like"/>
    <property type="match status" value="1"/>
</dbReference>
<comment type="similarity">
    <text evidence="1">Belongs to the bacterial ribosomal protein bL21 family.</text>
</comment>
<reference evidence="5" key="1">
    <citation type="journal article" date="2020" name="Stud. Mycol.">
        <title>101 Dothideomycetes genomes: a test case for predicting lifestyles and emergence of pathogens.</title>
        <authorList>
            <person name="Haridas S."/>
            <person name="Albert R."/>
            <person name="Binder M."/>
            <person name="Bloem J."/>
            <person name="Labutti K."/>
            <person name="Salamov A."/>
            <person name="Andreopoulos B."/>
            <person name="Baker S."/>
            <person name="Barry K."/>
            <person name="Bills G."/>
            <person name="Bluhm B."/>
            <person name="Cannon C."/>
            <person name="Castanera R."/>
            <person name="Culley D."/>
            <person name="Daum C."/>
            <person name="Ezra D."/>
            <person name="Gonzalez J."/>
            <person name="Henrissat B."/>
            <person name="Kuo A."/>
            <person name="Liang C."/>
            <person name="Lipzen A."/>
            <person name="Lutzoni F."/>
            <person name="Magnuson J."/>
            <person name="Mondo S."/>
            <person name="Nolan M."/>
            <person name="Ohm R."/>
            <person name="Pangilinan J."/>
            <person name="Park H.-J."/>
            <person name="Ramirez L."/>
            <person name="Alfaro M."/>
            <person name="Sun H."/>
            <person name="Tritt A."/>
            <person name="Yoshinaga Y."/>
            <person name="Zwiers L.-H."/>
            <person name="Turgeon B."/>
            <person name="Goodwin S."/>
            <person name="Spatafora J."/>
            <person name="Crous P."/>
            <person name="Grigoriev I."/>
        </authorList>
    </citation>
    <scope>NUCLEOTIDE SEQUENCE</scope>
    <source>
        <strain evidence="5">CBS 113979</strain>
    </source>
</reference>
<evidence type="ECO:0000313" key="5">
    <source>
        <dbReference type="EMBL" id="KAF1989615.1"/>
    </source>
</evidence>
<keyword evidence="6" id="KW-1185">Reference proteome</keyword>